<keyword evidence="15" id="KW-1185">Reference proteome</keyword>
<evidence type="ECO:0000256" key="3">
    <source>
        <dbReference type="ARBA" id="ARBA00007931"/>
    </source>
</evidence>
<evidence type="ECO:0000256" key="7">
    <source>
        <dbReference type="ARBA" id="ARBA00022801"/>
    </source>
</evidence>
<organism evidence="14 15">
    <name type="scientific">Pseudaeromonas paramecii</name>
    <dbReference type="NCBI Taxonomy" id="2138166"/>
    <lineage>
        <taxon>Bacteria</taxon>
        <taxon>Pseudomonadati</taxon>
        <taxon>Pseudomonadota</taxon>
        <taxon>Gammaproteobacteria</taxon>
        <taxon>Aeromonadales</taxon>
        <taxon>Aeromonadaceae</taxon>
        <taxon>Pseudaeromonas</taxon>
    </lineage>
</organism>
<evidence type="ECO:0000256" key="5">
    <source>
        <dbReference type="ARBA" id="ARBA00022692"/>
    </source>
</evidence>
<feature type="transmembrane region" description="Helical" evidence="12">
    <location>
        <begin position="61"/>
        <end position="80"/>
    </location>
</feature>
<keyword evidence="6" id="KW-0479">Metal-binding</keyword>
<evidence type="ECO:0000256" key="1">
    <source>
        <dbReference type="ARBA" id="ARBA00001947"/>
    </source>
</evidence>
<evidence type="ECO:0000256" key="4">
    <source>
        <dbReference type="ARBA" id="ARBA00022670"/>
    </source>
</evidence>
<evidence type="ECO:0000259" key="13">
    <source>
        <dbReference type="Pfam" id="PF02163"/>
    </source>
</evidence>
<accession>A0ABP8QKQ2</accession>
<keyword evidence="7" id="KW-0378">Hydrolase</keyword>
<dbReference type="Pfam" id="PF02163">
    <property type="entry name" value="Peptidase_M50"/>
    <property type="match status" value="1"/>
</dbReference>
<evidence type="ECO:0000256" key="9">
    <source>
        <dbReference type="ARBA" id="ARBA00022989"/>
    </source>
</evidence>
<dbReference type="InterPro" id="IPR008915">
    <property type="entry name" value="Peptidase_M50"/>
</dbReference>
<feature type="domain" description="Peptidase M50" evidence="13">
    <location>
        <begin position="39"/>
        <end position="111"/>
    </location>
</feature>
<evidence type="ECO:0000313" key="14">
    <source>
        <dbReference type="EMBL" id="GAA4504135.1"/>
    </source>
</evidence>
<dbReference type="CDD" id="cd06160">
    <property type="entry name" value="S2P-M50_like_2"/>
    <property type="match status" value="1"/>
</dbReference>
<feature type="transmembrane region" description="Helical" evidence="12">
    <location>
        <begin position="21"/>
        <end position="49"/>
    </location>
</feature>
<evidence type="ECO:0000313" key="15">
    <source>
        <dbReference type="Proteomes" id="UP001501321"/>
    </source>
</evidence>
<evidence type="ECO:0000256" key="6">
    <source>
        <dbReference type="ARBA" id="ARBA00022723"/>
    </source>
</evidence>
<comment type="similarity">
    <text evidence="3">Belongs to the peptidase M50B family.</text>
</comment>
<feature type="transmembrane region" description="Helical" evidence="12">
    <location>
        <begin position="146"/>
        <end position="167"/>
    </location>
</feature>
<evidence type="ECO:0000256" key="12">
    <source>
        <dbReference type="SAM" id="Phobius"/>
    </source>
</evidence>
<comment type="caution">
    <text evidence="14">The sequence shown here is derived from an EMBL/GenBank/DDBJ whole genome shotgun (WGS) entry which is preliminary data.</text>
</comment>
<dbReference type="Proteomes" id="UP001501321">
    <property type="component" value="Unassembled WGS sequence"/>
</dbReference>
<evidence type="ECO:0000256" key="8">
    <source>
        <dbReference type="ARBA" id="ARBA00022833"/>
    </source>
</evidence>
<protein>
    <recommendedName>
        <fullName evidence="13">Peptidase M50 domain-containing protein</fullName>
    </recommendedName>
</protein>
<dbReference type="PANTHER" id="PTHR39188:SF3">
    <property type="entry name" value="STAGE IV SPORULATION PROTEIN FB"/>
    <property type="match status" value="1"/>
</dbReference>
<keyword evidence="9 12" id="KW-1133">Transmembrane helix</keyword>
<reference evidence="15" key="1">
    <citation type="journal article" date="2019" name="Int. J. Syst. Evol. Microbiol.">
        <title>The Global Catalogue of Microorganisms (GCM) 10K type strain sequencing project: providing services to taxonomists for standard genome sequencing and annotation.</title>
        <authorList>
            <consortium name="The Broad Institute Genomics Platform"/>
            <consortium name="The Broad Institute Genome Sequencing Center for Infectious Disease"/>
            <person name="Wu L."/>
            <person name="Ma J."/>
        </authorList>
    </citation>
    <scope>NUCLEOTIDE SEQUENCE [LARGE SCALE GENOMIC DNA]</scope>
    <source>
        <strain evidence="15">JCM 32226</strain>
    </source>
</reference>
<dbReference type="EMBL" id="BAABFC010000029">
    <property type="protein sequence ID" value="GAA4504135.1"/>
    <property type="molecule type" value="Genomic_DNA"/>
</dbReference>
<proteinExistence type="inferred from homology"/>
<feature type="transmembrane region" description="Helical" evidence="12">
    <location>
        <begin position="210"/>
        <end position="228"/>
    </location>
</feature>
<keyword evidence="4" id="KW-0645">Protease</keyword>
<comment type="cofactor">
    <cofactor evidence="1">
        <name>Zn(2+)</name>
        <dbReference type="ChEBI" id="CHEBI:29105"/>
    </cofactor>
</comment>
<keyword evidence="8" id="KW-0862">Zinc</keyword>
<feature type="transmembrane region" description="Helical" evidence="12">
    <location>
        <begin position="92"/>
        <end position="112"/>
    </location>
</feature>
<gene>
    <name evidence="14" type="ORF">GCM10023095_31530</name>
</gene>
<evidence type="ECO:0000256" key="2">
    <source>
        <dbReference type="ARBA" id="ARBA00004141"/>
    </source>
</evidence>
<keyword evidence="5 12" id="KW-0812">Transmembrane</keyword>
<evidence type="ECO:0000256" key="10">
    <source>
        <dbReference type="ARBA" id="ARBA00023049"/>
    </source>
</evidence>
<dbReference type="RefSeq" id="WP_345014875.1">
    <property type="nucleotide sequence ID" value="NZ_BAABFC010000029.1"/>
</dbReference>
<sequence>MLKALMLLASAGKLGPLLMTLGSMLLSVVIYAQLFGWAYAAGFVGLLLIHEMGHYLAARQRGLAVGAPTFIPFVGAWIELKEQPMSVETEAWVALAGPLLGTLGAMGCYYLGRHGGGNLWLALAYMGCLLNLFNLIPLTPFDGGRIVAILSPKLWLVGIPVLVALFFYRPSPLLLLVAVLAAPQVWGLLRGRLAQPASYYRASLEQKLQYGCYYLGLLAFLAIMSQHLHQQLAPLRG</sequence>
<keyword evidence="11 12" id="KW-0472">Membrane</keyword>
<comment type="subcellular location">
    <subcellularLocation>
        <location evidence="2">Membrane</location>
        <topology evidence="2">Multi-pass membrane protein</topology>
    </subcellularLocation>
</comment>
<feature type="transmembrane region" description="Helical" evidence="12">
    <location>
        <begin position="118"/>
        <end position="139"/>
    </location>
</feature>
<dbReference type="PANTHER" id="PTHR39188">
    <property type="entry name" value="MEMBRANE-ASSOCIATED ZINC METALLOPROTEASE M50B"/>
    <property type="match status" value="1"/>
</dbReference>
<keyword evidence="10" id="KW-0482">Metalloprotease</keyword>
<name>A0ABP8QKQ2_9GAMM</name>
<evidence type="ECO:0000256" key="11">
    <source>
        <dbReference type="ARBA" id="ARBA00023136"/>
    </source>
</evidence>